<evidence type="ECO:0000259" key="2">
    <source>
        <dbReference type="PROSITE" id="PS50826"/>
    </source>
</evidence>
<gene>
    <name evidence="3" type="primary">106093136</name>
</gene>
<dbReference type="SUPFAM" id="SSF140741">
    <property type="entry name" value="RUN domain-like"/>
    <property type="match status" value="1"/>
</dbReference>
<feature type="region of interest" description="Disordered" evidence="1">
    <location>
        <begin position="561"/>
        <end position="626"/>
    </location>
</feature>
<feature type="compositionally biased region" description="Polar residues" evidence="1">
    <location>
        <begin position="280"/>
        <end position="300"/>
    </location>
</feature>
<dbReference type="InterPro" id="IPR058732">
    <property type="entry name" value="RUNDC1_M"/>
</dbReference>
<feature type="compositionally biased region" description="Basic and acidic residues" evidence="1">
    <location>
        <begin position="28"/>
        <end position="50"/>
    </location>
</feature>
<dbReference type="AlphaFoldDB" id="A0A1I8QA64"/>
<dbReference type="OrthoDB" id="10068328at2759"/>
<dbReference type="CDD" id="cd17683">
    <property type="entry name" value="RUN_RUNDC1"/>
    <property type="match status" value="1"/>
</dbReference>
<sequence>MNTTDCEKIECKFGKEYQFEAKFDEGFDEQKDDVLSAATEGREGSTKRNCDDDDDTFMAIKEEDLEMNTDTLENLIVESNSCCEENFRENEEPTSEDFANFSQMAIATVDGETQSSTNNQTTNSTSSSTVVVLSPPPTQTHETKAAGLDATSLEFSAGDFDDALQPLSERWSPLGANYDDAVTPSSELLSPESELELLSQSDISQDKHEFSQTAGDDVEIGRLKSLEEEQEMLTSSLMALTSHFAHVQLRVRQIVEAPPHERDQLLKDLEEFAFQGIPEPNSSNLRDTTQSRSGSSLQNHTEGDSQGPHLNKQQFELIDQLKSQLTELEKIAYESGAPVLPQHILLEKQKIIIDELKSKLNFKVDEQKLPELTAEELKCQVDNAIGEFVGPLKMKEQLVAQLKTQITDLERFIAFLQCDTDESKLKTLTGGGEKLSEAYNSYSAKKKKESLKPKESPPKVTAANGDSNIEAIDPASAGTRESLHHKAHSLMDKASILMQMFATTHFGAKPEEFQKNTLKKTNKGNHWGDLRAQLEVDIQEVASLAATLSFDREKLAKLRKSMKKAKPQVPETTAAPTATTSAHNGVLTTMPPTRTRNRAKATINQQHHQLKPYQVSSDSDDDEDDLEDYYNWQQQNNRRIVHCARIRGDSINTLSKELTTAVRKNFAMTLLKLIQHGLRVESTPPVTSSLIVPFMRCLNPSPVFMAENNFRARDYDAASFMTSSSAFGYDDVESMESSANWPDTGSEGKVGGFFTSGSTRPMHGWELILEYYYLKHGDEYNNTPARKLSQSFNLDIVNSQAVTAKQNLLSTVGSIIAMHRPYKRSYNAHFKAFVCAGLNSHQLVEWLNLIFSCNDLVDNYYVANSYVACTGFRDALRSIDALNKYDYDLPVDLAVRHFRNL</sequence>
<feature type="region of interest" description="Disordered" evidence="1">
    <location>
        <begin position="28"/>
        <end position="54"/>
    </location>
</feature>
<accession>A0A1I8QA64</accession>
<organism evidence="3 4">
    <name type="scientific">Stomoxys calcitrans</name>
    <name type="common">Stable fly</name>
    <name type="synonym">Conops calcitrans</name>
    <dbReference type="NCBI Taxonomy" id="35570"/>
    <lineage>
        <taxon>Eukaryota</taxon>
        <taxon>Metazoa</taxon>
        <taxon>Ecdysozoa</taxon>
        <taxon>Arthropoda</taxon>
        <taxon>Hexapoda</taxon>
        <taxon>Insecta</taxon>
        <taxon>Pterygota</taxon>
        <taxon>Neoptera</taxon>
        <taxon>Endopterygota</taxon>
        <taxon>Diptera</taxon>
        <taxon>Brachycera</taxon>
        <taxon>Muscomorpha</taxon>
        <taxon>Muscoidea</taxon>
        <taxon>Muscidae</taxon>
        <taxon>Stomoxys</taxon>
    </lineage>
</organism>
<protein>
    <recommendedName>
        <fullName evidence="2">RUN domain-containing protein</fullName>
    </recommendedName>
</protein>
<feature type="compositionally biased region" description="Low complexity" evidence="1">
    <location>
        <begin position="572"/>
        <end position="582"/>
    </location>
</feature>
<dbReference type="InterPro" id="IPR004012">
    <property type="entry name" value="Run_dom"/>
</dbReference>
<keyword evidence="4" id="KW-1185">Reference proteome</keyword>
<feature type="region of interest" description="Disordered" evidence="1">
    <location>
        <begin position="276"/>
        <end position="309"/>
    </location>
</feature>
<dbReference type="EnsemblMetazoa" id="SCAU015288-RA">
    <property type="protein sequence ID" value="SCAU015288-PA"/>
    <property type="gene ID" value="SCAU015288"/>
</dbReference>
<evidence type="ECO:0000313" key="3">
    <source>
        <dbReference type="EnsemblMetazoa" id="SCAU015288-PA"/>
    </source>
</evidence>
<dbReference type="PANTHER" id="PTHR15591">
    <property type="entry name" value="RUN AND SH3 DOMAIN CONTAINING"/>
    <property type="match status" value="1"/>
</dbReference>
<dbReference type="PROSITE" id="PS50826">
    <property type="entry name" value="RUN"/>
    <property type="match status" value="1"/>
</dbReference>
<name>A0A1I8QA64_STOCA</name>
<reference evidence="3" key="1">
    <citation type="submission" date="2020-05" db="UniProtKB">
        <authorList>
            <consortium name="EnsemblMetazoa"/>
        </authorList>
    </citation>
    <scope>IDENTIFICATION</scope>
    <source>
        <strain evidence="3">USDA</strain>
    </source>
</reference>
<dbReference type="Pfam" id="PF02759">
    <property type="entry name" value="RUN"/>
    <property type="match status" value="1"/>
</dbReference>
<dbReference type="Proteomes" id="UP000095300">
    <property type="component" value="Unassembled WGS sequence"/>
</dbReference>
<dbReference type="PANTHER" id="PTHR15591:SF19">
    <property type="entry name" value="RUN DOMAIN-CONTAINING PROTEIN 1 ISOFORM X1"/>
    <property type="match status" value="1"/>
</dbReference>
<dbReference type="InterPro" id="IPR037213">
    <property type="entry name" value="Run_dom_sf"/>
</dbReference>
<feature type="compositionally biased region" description="Low complexity" evidence="1">
    <location>
        <begin position="113"/>
        <end position="133"/>
    </location>
</feature>
<dbReference type="KEGG" id="scac:106093136"/>
<evidence type="ECO:0000313" key="4">
    <source>
        <dbReference type="Proteomes" id="UP000095300"/>
    </source>
</evidence>
<feature type="region of interest" description="Disordered" evidence="1">
    <location>
        <begin position="112"/>
        <end position="142"/>
    </location>
</feature>
<dbReference type="Gene3D" id="1.20.58.900">
    <property type="match status" value="1"/>
</dbReference>
<dbReference type="VEuPathDB" id="VectorBase:SCAU015288"/>
<feature type="region of interest" description="Disordered" evidence="1">
    <location>
        <begin position="446"/>
        <end position="466"/>
    </location>
</feature>
<dbReference type="SMART" id="SM00593">
    <property type="entry name" value="RUN"/>
    <property type="match status" value="1"/>
</dbReference>
<dbReference type="STRING" id="35570.A0A1I8QA64"/>
<proteinExistence type="predicted"/>
<dbReference type="Pfam" id="PF26030">
    <property type="entry name" value="RUNDC1"/>
    <property type="match status" value="1"/>
</dbReference>
<evidence type="ECO:0000256" key="1">
    <source>
        <dbReference type="SAM" id="MobiDB-lite"/>
    </source>
</evidence>
<feature type="domain" description="RUN" evidence="2">
    <location>
        <begin position="657"/>
        <end position="894"/>
    </location>
</feature>
<dbReference type="InterPro" id="IPR047343">
    <property type="entry name" value="RUSC1_2"/>
</dbReference>